<evidence type="ECO:0000313" key="1">
    <source>
        <dbReference type="EMBL" id="MFD5098119.1"/>
    </source>
</evidence>
<sequence>MGAGLLKDGQGFVDTAEVDEVAGQVVAVPAVRFLKDGDDFLGAPGVGEKPSDALRRVPSGAFGVGSGPFNRFVGPAAGGD</sequence>
<comment type="caution">
    <text evidence="1">The sequence shown here is derived from an EMBL/GenBank/DDBJ whole genome shotgun (WGS) entry which is preliminary data.</text>
</comment>
<dbReference type="Proteomes" id="UP001598448">
    <property type="component" value="Unassembled WGS sequence"/>
</dbReference>
<gene>
    <name evidence="1" type="ORF">ACFWJN_03915</name>
</gene>
<dbReference type="EMBL" id="JBHXIJ010000013">
    <property type="protein sequence ID" value="MFD5098119.1"/>
    <property type="molecule type" value="Genomic_DNA"/>
</dbReference>
<evidence type="ECO:0000313" key="2">
    <source>
        <dbReference type="Proteomes" id="UP001598448"/>
    </source>
</evidence>
<reference evidence="1 2" key="1">
    <citation type="submission" date="2024-09" db="EMBL/GenBank/DDBJ databases">
        <title>The Natural Products Discovery Center: Release of the First 8490 Sequenced Strains for Exploring Actinobacteria Biosynthetic Diversity.</title>
        <authorList>
            <person name="Kalkreuter E."/>
            <person name="Kautsar S.A."/>
            <person name="Yang D."/>
            <person name="Bader C.D."/>
            <person name="Teijaro C.N."/>
            <person name="Fluegel L."/>
            <person name="Davis C.M."/>
            <person name="Simpson J.R."/>
            <person name="Lauterbach L."/>
            <person name="Steele A.D."/>
            <person name="Gui C."/>
            <person name="Meng S."/>
            <person name="Li G."/>
            <person name="Viehrig K."/>
            <person name="Ye F."/>
            <person name="Su P."/>
            <person name="Kiefer A.F."/>
            <person name="Nichols A."/>
            <person name="Cepeda A.J."/>
            <person name="Yan W."/>
            <person name="Fan B."/>
            <person name="Jiang Y."/>
            <person name="Adhikari A."/>
            <person name="Zheng C.-J."/>
            <person name="Schuster L."/>
            <person name="Cowan T.M."/>
            <person name="Smanski M.J."/>
            <person name="Chevrette M.G."/>
            <person name="De Carvalho L.P.S."/>
            <person name="Shen B."/>
        </authorList>
    </citation>
    <scope>NUCLEOTIDE SEQUENCE [LARGE SCALE GENOMIC DNA]</scope>
    <source>
        <strain evidence="1 2">NPDC058348</strain>
    </source>
</reference>
<name>A0ABW6FJY8_9ACTN</name>
<protein>
    <submittedName>
        <fullName evidence="1">Uncharacterized protein</fullName>
    </submittedName>
</protein>
<dbReference type="RefSeq" id="WP_386708502.1">
    <property type="nucleotide sequence ID" value="NZ_JBHXIJ010000013.1"/>
</dbReference>
<proteinExistence type="predicted"/>
<keyword evidence="2" id="KW-1185">Reference proteome</keyword>
<accession>A0ABW6FJY8</accession>
<organism evidence="1 2">
    <name type="scientific">Streptomyces albidochromogenes</name>
    <dbReference type="NCBI Taxonomy" id="329524"/>
    <lineage>
        <taxon>Bacteria</taxon>
        <taxon>Bacillati</taxon>
        <taxon>Actinomycetota</taxon>
        <taxon>Actinomycetes</taxon>
        <taxon>Kitasatosporales</taxon>
        <taxon>Streptomycetaceae</taxon>
        <taxon>Streptomyces</taxon>
    </lineage>
</organism>